<dbReference type="Gene3D" id="1.10.10.60">
    <property type="entry name" value="Homeodomain-like"/>
    <property type="match status" value="1"/>
</dbReference>
<dbReference type="PROSITE" id="PS01124">
    <property type="entry name" value="HTH_ARAC_FAMILY_2"/>
    <property type="match status" value="1"/>
</dbReference>
<dbReference type="Pfam" id="PF12833">
    <property type="entry name" value="HTH_18"/>
    <property type="match status" value="1"/>
</dbReference>
<gene>
    <name evidence="5" type="ORF">LQG66_01725</name>
</gene>
<dbReference type="PANTHER" id="PTHR47894">
    <property type="entry name" value="HTH-TYPE TRANSCRIPTIONAL REGULATOR GADX"/>
    <property type="match status" value="1"/>
</dbReference>
<dbReference type="InterPro" id="IPR032687">
    <property type="entry name" value="AraC-type_N"/>
</dbReference>
<reference evidence="5" key="1">
    <citation type="journal article" date="2024" name="Antonie Van Leeuwenhoek">
        <title>Bradyrhizobium ontarionense sp. nov., a novel bacterial symbiont isolated from Aeschynomene indica (Indian jointvetch), harbours photosynthesis, nitrogen fixation and nitrous oxide (N2O) reductase genes.</title>
        <authorList>
            <person name="Bromfield E.S.P."/>
            <person name="Cloutier S."/>
        </authorList>
    </citation>
    <scope>NUCLEOTIDE SEQUENCE</scope>
    <source>
        <strain evidence="5">A19</strain>
    </source>
</reference>
<evidence type="ECO:0000256" key="2">
    <source>
        <dbReference type="ARBA" id="ARBA00023125"/>
    </source>
</evidence>
<dbReference type="PANTHER" id="PTHR47894:SF1">
    <property type="entry name" value="HTH-TYPE TRANSCRIPTIONAL REGULATOR VQSM"/>
    <property type="match status" value="1"/>
</dbReference>
<evidence type="ECO:0000313" key="5">
    <source>
        <dbReference type="EMBL" id="UFZ05065.1"/>
    </source>
</evidence>
<dbReference type="SMART" id="SM00342">
    <property type="entry name" value="HTH_ARAC"/>
    <property type="match status" value="1"/>
</dbReference>
<organism evidence="5 6">
    <name type="scientific">Bradyrhizobium ontarionense</name>
    <dbReference type="NCBI Taxonomy" id="2898149"/>
    <lineage>
        <taxon>Bacteria</taxon>
        <taxon>Pseudomonadati</taxon>
        <taxon>Pseudomonadota</taxon>
        <taxon>Alphaproteobacteria</taxon>
        <taxon>Hyphomicrobiales</taxon>
        <taxon>Nitrobacteraceae</taxon>
        <taxon>Bradyrhizobium</taxon>
    </lineage>
</organism>
<name>A0ABY3RCE1_9BRAD</name>
<evidence type="ECO:0000259" key="4">
    <source>
        <dbReference type="PROSITE" id="PS01124"/>
    </source>
</evidence>
<sequence length="324" mass="36204">MAKSLKQLSKLLNFSAEQALRRAGLPTDLLLNEGKGLTPSQTFDLWTAIGVEVDRHDLPLHLARLFAHAPFTPAMFSFSSSPDVRTGFQRLSLFKPLMGPMRIDVTEDAGGLHLAIGSVDPMTPAPAQFVWFEALYLLECMRCYTAEMIRPLKVRLPELKNAGSETIDFLACDPEIGPNASLTIAAEHAGLPLITDNSEAWPAFERQLRKEMEERTGDIPTTIRAKRALHEMLPAGDASIEAMCKRLAMSKRTLQRELKEEGETFQTVLASTRSELARQYLAQDNLSVEEVSYLLAYKEPNSFYRAFHGWTGLTPAEARRMQAH</sequence>
<keyword evidence="1" id="KW-0805">Transcription regulation</keyword>
<dbReference type="InterPro" id="IPR009057">
    <property type="entry name" value="Homeodomain-like_sf"/>
</dbReference>
<keyword evidence="6" id="KW-1185">Reference proteome</keyword>
<protein>
    <submittedName>
        <fullName evidence="5">AraC family transcriptional regulator</fullName>
    </submittedName>
</protein>
<feature type="domain" description="HTH araC/xylS-type" evidence="4">
    <location>
        <begin position="223"/>
        <end position="321"/>
    </location>
</feature>
<dbReference type="InterPro" id="IPR018060">
    <property type="entry name" value="HTH_AraC"/>
</dbReference>
<accession>A0ABY3RCE1</accession>
<proteinExistence type="predicted"/>
<dbReference type="RefSeq" id="WP_231322740.1">
    <property type="nucleotide sequence ID" value="NZ_CP088156.1"/>
</dbReference>
<dbReference type="Proteomes" id="UP001431010">
    <property type="component" value="Chromosome"/>
</dbReference>
<dbReference type="EMBL" id="CP088156">
    <property type="protein sequence ID" value="UFZ05065.1"/>
    <property type="molecule type" value="Genomic_DNA"/>
</dbReference>
<evidence type="ECO:0000256" key="1">
    <source>
        <dbReference type="ARBA" id="ARBA00023015"/>
    </source>
</evidence>
<dbReference type="SUPFAM" id="SSF46689">
    <property type="entry name" value="Homeodomain-like"/>
    <property type="match status" value="1"/>
</dbReference>
<evidence type="ECO:0000256" key="3">
    <source>
        <dbReference type="ARBA" id="ARBA00023163"/>
    </source>
</evidence>
<evidence type="ECO:0000313" key="6">
    <source>
        <dbReference type="Proteomes" id="UP001431010"/>
    </source>
</evidence>
<dbReference type="Pfam" id="PF12625">
    <property type="entry name" value="Arabinose_bd"/>
    <property type="match status" value="1"/>
</dbReference>
<keyword evidence="2" id="KW-0238">DNA-binding</keyword>
<keyword evidence="3" id="KW-0804">Transcription</keyword>